<comment type="cofactor">
    <cofactor evidence="11">
        <name>Zn(2+)</name>
        <dbReference type="ChEBI" id="CHEBI:29105"/>
    </cofactor>
    <text evidence="11">Binds 1 zinc ion per subunit.</text>
</comment>
<evidence type="ECO:0000256" key="2">
    <source>
        <dbReference type="ARBA" id="ARBA00022475"/>
    </source>
</evidence>
<evidence type="ECO:0000256" key="10">
    <source>
        <dbReference type="ARBA" id="ARBA00023136"/>
    </source>
</evidence>
<evidence type="ECO:0000256" key="1">
    <source>
        <dbReference type="ARBA" id="ARBA00004651"/>
    </source>
</evidence>
<accession>A0AA41U1B1</accession>
<keyword evidence="9 11" id="KW-0482">Metalloprotease</keyword>
<protein>
    <submittedName>
        <fullName evidence="14">M48 family metallopeptidase</fullName>
    </submittedName>
</protein>
<evidence type="ECO:0000313" key="14">
    <source>
        <dbReference type="EMBL" id="MCF2530608.1"/>
    </source>
</evidence>
<name>A0AA41U1B1_9ACTN</name>
<feature type="transmembrane region" description="Helical" evidence="12">
    <location>
        <begin position="45"/>
        <end position="63"/>
    </location>
</feature>
<evidence type="ECO:0000313" key="15">
    <source>
        <dbReference type="Proteomes" id="UP001165378"/>
    </source>
</evidence>
<keyword evidence="5" id="KW-0479">Metal-binding</keyword>
<dbReference type="PROSITE" id="PS51257">
    <property type="entry name" value="PROKAR_LIPOPROTEIN"/>
    <property type="match status" value="1"/>
</dbReference>
<dbReference type="EMBL" id="JAKFHA010000017">
    <property type="protein sequence ID" value="MCF2530608.1"/>
    <property type="molecule type" value="Genomic_DNA"/>
</dbReference>
<proteinExistence type="inferred from homology"/>
<keyword evidence="7 11" id="KW-0862">Zinc</keyword>
<evidence type="ECO:0000259" key="13">
    <source>
        <dbReference type="Pfam" id="PF01435"/>
    </source>
</evidence>
<feature type="transmembrane region" description="Helical" evidence="12">
    <location>
        <begin position="7"/>
        <end position="33"/>
    </location>
</feature>
<sequence length="391" mass="42277">MTAVLRALTALLFVLAVIAGCVGAGIGILLLGLHMLAAGGAWQPVGTALLILVWLPGTIAFLVRCARPTFTAPPPSRRVTRADEPELWNVVDDLARAARVRGPAEIRLIAEMNAGVDERSRLFGLLPGRRVLYIGTPLLAAMTRGGLRAVVVHELGHYAKGHTRLGVLNHRVGGALERMVRSTRYALTRRVFTAFAGCFHRLTLTLGHRQEFEADAIAAAVVGKTQAADALREVHAVATVWPVFVMDHVLHAAQVGRAPKDLHAGFRTLLADLADSGRLAELRAEPPELPRTADEPQFDTHPSLPDRLAALARLPETRPAPADDDPAYGLLSDGAATLRLGQDNIYKWPLFARTPLAARPDAYPRLDWDVLMRVADQEHQRAAAAADSRPA</sequence>
<dbReference type="InterPro" id="IPR001915">
    <property type="entry name" value="Peptidase_M48"/>
</dbReference>
<dbReference type="GO" id="GO:0005886">
    <property type="term" value="C:plasma membrane"/>
    <property type="evidence" value="ECO:0007669"/>
    <property type="project" value="UniProtKB-SubCell"/>
</dbReference>
<organism evidence="14 15">
    <name type="scientific">Yinghuangia soli</name>
    <dbReference type="NCBI Taxonomy" id="2908204"/>
    <lineage>
        <taxon>Bacteria</taxon>
        <taxon>Bacillati</taxon>
        <taxon>Actinomycetota</taxon>
        <taxon>Actinomycetes</taxon>
        <taxon>Kitasatosporales</taxon>
        <taxon>Streptomycetaceae</taxon>
        <taxon>Yinghuangia</taxon>
    </lineage>
</organism>
<dbReference type="GO" id="GO:0046872">
    <property type="term" value="F:metal ion binding"/>
    <property type="evidence" value="ECO:0007669"/>
    <property type="project" value="UniProtKB-KW"/>
</dbReference>
<evidence type="ECO:0000256" key="9">
    <source>
        <dbReference type="ARBA" id="ARBA00023049"/>
    </source>
</evidence>
<evidence type="ECO:0000256" key="11">
    <source>
        <dbReference type="RuleBase" id="RU003983"/>
    </source>
</evidence>
<gene>
    <name evidence="14" type="ORF">LZ495_25770</name>
</gene>
<dbReference type="Gene3D" id="3.30.2010.10">
    <property type="entry name" value="Metalloproteases ('zincins'), catalytic domain"/>
    <property type="match status" value="1"/>
</dbReference>
<comment type="caution">
    <text evidence="14">The sequence shown here is derived from an EMBL/GenBank/DDBJ whole genome shotgun (WGS) entry which is preliminary data.</text>
</comment>
<dbReference type="Pfam" id="PF01435">
    <property type="entry name" value="Peptidase_M48"/>
    <property type="match status" value="1"/>
</dbReference>
<evidence type="ECO:0000256" key="8">
    <source>
        <dbReference type="ARBA" id="ARBA00022989"/>
    </source>
</evidence>
<reference evidence="14" key="1">
    <citation type="submission" date="2022-01" db="EMBL/GenBank/DDBJ databases">
        <title>Genome-Based Taxonomic Classification of the Phylum Actinobacteria.</title>
        <authorList>
            <person name="Gao Y."/>
        </authorList>
    </citation>
    <scope>NUCLEOTIDE SEQUENCE</scope>
    <source>
        <strain evidence="14">KLBMP 8922</strain>
    </source>
</reference>
<keyword evidence="10 12" id="KW-0472">Membrane</keyword>
<keyword evidence="3 11" id="KW-0645">Protease</keyword>
<keyword evidence="6 11" id="KW-0378">Hydrolase</keyword>
<feature type="domain" description="Peptidase M48" evidence="13">
    <location>
        <begin position="84"/>
        <end position="312"/>
    </location>
</feature>
<keyword evidence="8 12" id="KW-1133">Transmembrane helix</keyword>
<dbReference type="GO" id="GO:0006508">
    <property type="term" value="P:proteolysis"/>
    <property type="evidence" value="ECO:0007669"/>
    <property type="project" value="UniProtKB-KW"/>
</dbReference>
<keyword evidence="15" id="KW-1185">Reference proteome</keyword>
<dbReference type="Proteomes" id="UP001165378">
    <property type="component" value="Unassembled WGS sequence"/>
</dbReference>
<dbReference type="AlphaFoldDB" id="A0AA41U1B1"/>
<dbReference type="PANTHER" id="PTHR43221:SF1">
    <property type="entry name" value="PROTEASE HTPX"/>
    <property type="match status" value="1"/>
</dbReference>
<dbReference type="RefSeq" id="WP_235055269.1">
    <property type="nucleotide sequence ID" value="NZ_JAKFHA010000017.1"/>
</dbReference>
<dbReference type="CDD" id="cd07328">
    <property type="entry name" value="M48_Ste24p_like"/>
    <property type="match status" value="1"/>
</dbReference>
<evidence type="ECO:0000256" key="6">
    <source>
        <dbReference type="ARBA" id="ARBA00022801"/>
    </source>
</evidence>
<evidence type="ECO:0000256" key="3">
    <source>
        <dbReference type="ARBA" id="ARBA00022670"/>
    </source>
</evidence>
<evidence type="ECO:0000256" key="4">
    <source>
        <dbReference type="ARBA" id="ARBA00022692"/>
    </source>
</evidence>
<dbReference type="GO" id="GO:0004222">
    <property type="term" value="F:metalloendopeptidase activity"/>
    <property type="evidence" value="ECO:0007669"/>
    <property type="project" value="InterPro"/>
</dbReference>
<dbReference type="InterPro" id="IPR050083">
    <property type="entry name" value="HtpX_protease"/>
</dbReference>
<dbReference type="PANTHER" id="PTHR43221">
    <property type="entry name" value="PROTEASE HTPX"/>
    <property type="match status" value="1"/>
</dbReference>
<evidence type="ECO:0000256" key="12">
    <source>
        <dbReference type="SAM" id="Phobius"/>
    </source>
</evidence>
<comment type="subcellular location">
    <subcellularLocation>
        <location evidence="1">Cell membrane</location>
        <topology evidence="1">Multi-pass membrane protein</topology>
    </subcellularLocation>
</comment>
<comment type="similarity">
    <text evidence="11">Belongs to the peptidase M48 family.</text>
</comment>
<keyword evidence="2" id="KW-1003">Cell membrane</keyword>
<evidence type="ECO:0000256" key="5">
    <source>
        <dbReference type="ARBA" id="ARBA00022723"/>
    </source>
</evidence>
<keyword evidence="4 12" id="KW-0812">Transmembrane</keyword>
<evidence type="ECO:0000256" key="7">
    <source>
        <dbReference type="ARBA" id="ARBA00022833"/>
    </source>
</evidence>